<dbReference type="Proteomes" id="UP000192790">
    <property type="component" value="Unassembled WGS sequence"/>
</dbReference>
<reference evidence="8 9" key="1">
    <citation type="submission" date="2017-04" db="EMBL/GenBank/DDBJ databases">
        <authorList>
            <person name="Afonso C.L."/>
            <person name="Miller P.J."/>
            <person name="Scott M.A."/>
            <person name="Spackman E."/>
            <person name="Goraichik I."/>
            <person name="Dimitrov K.M."/>
            <person name="Suarez D.L."/>
            <person name="Swayne D.E."/>
        </authorList>
    </citation>
    <scope>NUCLEOTIDE SEQUENCE [LARGE SCALE GENOMIC DNA]</scope>
    <source>
        <strain evidence="8 9">DSM 12816</strain>
    </source>
</reference>
<keyword evidence="6 7" id="KW-0472">Membrane</keyword>
<keyword evidence="4 7" id="KW-0812">Transmembrane</keyword>
<name>A0A1W2C556_9FIRM</name>
<dbReference type="EMBL" id="FWXW01000007">
    <property type="protein sequence ID" value="SMC80012.1"/>
    <property type="molecule type" value="Genomic_DNA"/>
</dbReference>
<dbReference type="InterPro" id="IPR039428">
    <property type="entry name" value="NUOK/Mnh_C1-like"/>
</dbReference>
<evidence type="ECO:0000313" key="9">
    <source>
        <dbReference type="Proteomes" id="UP000192790"/>
    </source>
</evidence>
<protein>
    <submittedName>
        <fullName evidence="8">Multicomponent Na+:H+ antiporter subunit C</fullName>
    </submittedName>
</protein>
<evidence type="ECO:0000256" key="5">
    <source>
        <dbReference type="ARBA" id="ARBA00022989"/>
    </source>
</evidence>
<dbReference type="RefSeq" id="WP_084235226.1">
    <property type="nucleotide sequence ID" value="NZ_FWXW01000007.1"/>
</dbReference>
<keyword evidence="9" id="KW-1185">Reference proteome</keyword>
<feature type="transmembrane region" description="Helical" evidence="7">
    <location>
        <begin position="81"/>
        <end position="104"/>
    </location>
</feature>
<evidence type="ECO:0000313" key="8">
    <source>
        <dbReference type="EMBL" id="SMC80012.1"/>
    </source>
</evidence>
<dbReference type="Pfam" id="PF00420">
    <property type="entry name" value="Oxidored_q2"/>
    <property type="match status" value="1"/>
</dbReference>
<evidence type="ECO:0000256" key="1">
    <source>
        <dbReference type="ARBA" id="ARBA00004651"/>
    </source>
</evidence>
<dbReference type="GO" id="GO:0005886">
    <property type="term" value="C:plasma membrane"/>
    <property type="evidence" value="ECO:0007669"/>
    <property type="project" value="UniProtKB-SubCell"/>
</dbReference>
<gene>
    <name evidence="8" type="ORF">SAMN02745168_2550</name>
</gene>
<dbReference type="AlphaFoldDB" id="A0A1W2C556"/>
<dbReference type="PANTHER" id="PTHR34583">
    <property type="entry name" value="ANTIPORTER SUBUNIT MNHC2-RELATED"/>
    <property type="match status" value="1"/>
</dbReference>
<feature type="transmembrane region" description="Helical" evidence="7">
    <location>
        <begin position="6"/>
        <end position="24"/>
    </location>
</feature>
<dbReference type="STRING" id="1122930.SAMN02745168_2550"/>
<evidence type="ECO:0000256" key="4">
    <source>
        <dbReference type="ARBA" id="ARBA00022692"/>
    </source>
</evidence>
<keyword evidence="5 7" id="KW-1133">Transmembrane helix</keyword>
<evidence type="ECO:0000256" key="7">
    <source>
        <dbReference type="SAM" id="Phobius"/>
    </source>
</evidence>
<sequence length="122" mass="13845">MTQDLFFSHLIYWVLGIMFVVGFFGMMLHKNLIKKLMSMSILQTAVILFFLMLGYHPEGITPILQAGQTDPTTYVNPLPQALMLTAIVVNLSTTGVALTLMILLRRKWGTLDENEIIRRMGK</sequence>
<proteinExistence type="inferred from homology"/>
<dbReference type="InterPro" id="IPR050601">
    <property type="entry name" value="CPA3_antiporter_subunitC"/>
</dbReference>
<evidence type="ECO:0000256" key="2">
    <source>
        <dbReference type="ARBA" id="ARBA00010388"/>
    </source>
</evidence>
<dbReference type="PANTHER" id="PTHR34583:SF2">
    <property type="entry name" value="ANTIPORTER SUBUNIT MNHC2-RELATED"/>
    <property type="match status" value="1"/>
</dbReference>
<keyword evidence="3" id="KW-1003">Cell membrane</keyword>
<organism evidence="8 9">
    <name type="scientific">Papillibacter cinnamivorans DSM 12816</name>
    <dbReference type="NCBI Taxonomy" id="1122930"/>
    <lineage>
        <taxon>Bacteria</taxon>
        <taxon>Bacillati</taxon>
        <taxon>Bacillota</taxon>
        <taxon>Clostridia</taxon>
        <taxon>Eubacteriales</taxon>
        <taxon>Oscillospiraceae</taxon>
        <taxon>Papillibacter</taxon>
    </lineage>
</organism>
<comment type="similarity">
    <text evidence="2">Belongs to the CPA3 antiporters (TC 2.A.63) subunit C family.</text>
</comment>
<accession>A0A1W2C556</accession>
<dbReference type="Gene3D" id="1.10.287.3510">
    <property type="match status" value="1"/>
</dbReference>
<evidence type="ECO:0000256" key="6">
    <source>
        <dbReference type="ARBA" id="ARBA00023136"/>
    </source>
</evidence>
<comment type="subcellular location">
    <subcellularLocation>
        <location evidence="1">Cell membrane</location>
        <topology evidence="1">Multi-pass membrane protein</topology>
    </subcellularLocation>
</comment>
<evidence type="ECO:0000256" key="3">
    <source>
        <dbReference type="ARBA" id="ARBA00022475"/>
    </source>
</evidence>
<dbReference type="OrthoDB" id="9799219at2"/>